<feature type="signal peptide" evidence="1">
    <location>
        <begin position="1"/>
        <end position="20"/>
    </location>
</feature>
<evidence type="ECO:0000313" key="3">
    <source>
        <dbReference type="Proteomes" id="UP001139462"/>
    </source>
</evidence>
<sequence>MPHKRLLISILILFCSVVSAQEDSGNPFTFKWKNGFKLTSQDNQIALKFGGRIMVDHAYLFQNDELNDSFGPLISKSGTEIRRARLYFSGDIYKNTFFKFQVGFAGDHVSLKDVYIGFKNIPIVGKVTVGHFKEPFRLSAINSSKYTTFLEPAQNIDFAQVRNNGILLSNNFLNRRLSAQFGVFRNADNNSKDILADDGYVIGGRVTGLVINEEEKNHLLHLGAAYSYRNPESKEYSVAARPGVHLAPKYLATGSIENLDYVGLTNFESAYLYGAFSFQGEYLSASVNTYSNTYKFSNYYGEFSYFLTGESKKFKGSYSGFDGVTPNKNFGGNGKGTGAWEVALRYSETDLTDKSVLGGNQKDIALALNWYPNPVTRLMLNYVWADVEGKGQGNYLQGRLQIEF</sequence>
<dbReference type="InterPro" id="IPR023614">
    <property type="entry name" value="Porin_dom_sf"/>
</dbReference>
<reference evidence="2" key="1">
    <citation type="submission" date="2021-09" db="EMBL/GenBank/DDBJ databases">
        <title>Genome of Aequorivita sp. strain F64183.</title>
        <authorList>
            <person name="Wang Y."/>
        </authorList>
    </citation>
    <scope>NUCLEOTIDE SEQUENCE</scope>
    <source>
        <strain evidence="2">F64183</strain>
    </source>
</reference>
<evidence type="ECO:0000313" key="2">
    <source>
        <dbReference type="EMBL" id="MCG2430571.1"/>
    </source>
</evidence>
<comment type="caution">
    <text evidence="2">The sequence shown here is derived from an EMBL/GenBank/DDBJ whole genome shotgun (WGS) entry which is preliminary data.</text>
</comment>
<organism evidence="2 3">
    <name type="scientific">Aequorivita xiaoshiensis</name>
    <dbReference type="NCBI Taxonomy" id="2874476"/>
    <lineage>
        <taxon>Bacteria</taxon>
        <taxon>Pseudomonadati</taxon>
        <taxon>Bacteroidota</taxon>
        <taxon>Flavobacteriia</taxon>
        <taxon>Flavobacteriales</taxon>
        <taxon>Flavobacteriaceae</taxon>
        <taxon>Aequorivita</taxon>
    </lineage>
</organism>
<dbReference type="Gene3D" id="2.40.160.10">
    <property type="entry name" value="Porin"/>
    <property type="match status" value="1"/>
</dbReference>
<dbReference type="InterPro" id="IPR010870">
    <property type="entry name" value="Porin_O/P"/>
</dbReference>
<evidence type="ECO:0000256" key="1">
    <source>
        <dbReference type="SAM" id="SignalP"/>
    </source>
</evidence>
<keyword evidence="1" id="KW-0732">Signal</keyword>
<dbReference type="SUPFAM" id="SSF56935">
    <property type="entry name" value="Porins"/>
    <property type="match status" value="1"/>
</dbReference>
<name>A0A9X1R1F9_9FLAO</name>
<keyword evidence="3" id="KW-1185">Reference proteome</keyword>
<proteinExistence type="predicted"/>
<dbReference type="Pfam" id="PF07396">
    <property type="entry name" value="Porin_O_P"/>
    <property type="match status" value="1"/>
</dbReference>
<dbReference type="RefSeq" id="WP_237607757.1">
    <property type="nucleotide sequence ID" value="NZ_JAIRBB010000003.1"/>
</dbReference>
<dbReference type="Proteomes" id="UP001139462">
    <property type="component" value="Unassembled WGS sequence"/>
</dbReference>
<gene>
    <name evidence="2" type="ORF">K8344_05525</name>
</gene>
<protein>
    <submittedName>
        <fullName evidence="2">OprO/OprP family phosphate-selective porin</fullName>
    </submittedName>
</protein>
<accession>A0A9X1R1F9</accession>
<feature type="chain" id="PRO_5040858385" evidence="1">
    <location>
        <begin position="21"/>
        <end position="404"/>
    </location>
</feature>
<dbReference type="EMBL" id="JAIRBB010000003">
    <property type="protein sequence ID" value="MCG2430571.1"/>
    <property type="molecule type" value="Genomic_DNA"/>
</dbReference>
<dbReference type="AlphaFoldDB" id="A0A9X1R1F9"/>